<dbReference type="EC" id="2.3.1.89" evidence="2"/>
<dbReference type="CDD" id="cd03349">
    <property type="entry name" value="LbH_XAT"/>
    <property type="match status" value="1"/>
</dbReference>
<dbReference type="InterPro" id="IPR018357">
    <property type="entry name" value="Hexapep_transf_CS"/>
</dbReference>
<dbReference type="InterPro" id="IPR011004">
    <property type="entry name" value="Trimer_LpxA-like_sf"/>
</dbReference>
<dbReference type="Pfam" id="PF00132">
    <property type="entry name" value="Hexapep"/>
    <property type="match status" value="1"/>
</dbReference>
<dbReference type="Gene3D" id="2.160.10.10">
    <property type="entry name" value="Hexapeptide repeat proteins"/>
    <property type="match status" value="1"/>
</dbReference>
<keyword evidence="2" id="KW-0012">Acyltransferase</keyword>
<evidence type="ECO:0000313" key="2">
    <source>
        <dbReference type="EMBL" id="MPM10365.1"/>
    </source>
</evidence>
<dbReference type="SUPFAM" id="SSF51161">
    <property type="entry name" value="Trimeric LpxA-like enzymes"/>
    <property type="match status" value="1"/>
</dbReference>
<dbReference type="InterPro" id="IPR050179">
    <property type="entry name" value="Trans_hexapeptide_repeat"/>
</dbReference>
<dbReference type="PROSITE" id="PS00101">
    <property type="entry name" value="HEXAPEP_TRANSFERASES"/>
    <property type="match status" value="1"/>
</dbReference>
<reference evidence="2" key="1">
    <citation type="submission" date="2019-08" db="EMBL/GenBank/DDBJ databases">
        <authorList>
            <person name="Kucharzyk K."/>
            <person name="Murdoch R.W."/>
            <person name="Higgins S."/>
            <person name="Loffler F."/>
        </authorList>
    </citation>
    <scope>NUCLEOTIDE SEQUENCE</scope>
</reference>
<accession>A0A644X2I6</accession>
<sequence>MNQRLYSLLYRLRMIRYYRDRNAVIGKSSKIIRSNIHGHCQIGERTVINESLLSGNISIGNNTTLWGPDIQVLSIIHPVSIGSFCSIARSVTIQEYFHDYRRLTTYFIGRNVFGEPIEKEVLSKGPITIGNDVWIGTGVQIMSGVTIGDGAVIAANSTVTHDVPPYAIAAGVPAKIIKFRFDDSLISKLLQSRWWDWDEKKIHTNKELFLNNLINLDFFN</sequence>
<dbReference type="AlphaFoldDB" id="A0A644X2I6"/>
<dbReference type="PANTHER" id="PTHR43300">
    <property type="entry name" value="ACETYLTRANSFERASE"/>
    <property type="match status" value="1"/>
</dbReference>
<organism evidence="2">
    <name type="scientific">bioreactor metagenome</name>
    <dbReference type="NCBI Taxonomy" id="1076179"/>
    <lineage>
        <taxon>unclassified sequences</taxon>
        <taxon>metagenomes</taxon>
        <taxon>ecological metagenomes</taxon>
    </lineage>
</organism>
<keyword evidence="1 2" id="KW-0808">Transferase</keyword>
<protein>
    <submittedName>
        <fullName evidence="2">2,3,4,5-tetrahydropyridine-2,6-dicarboxylate N-acetyltransferase</fullName>
        <ecNumber evidence="2">2.3.1.89</ecNumber>
    </submittedName>
</protein>
<dbReference type="GO" id="GO:0047200">
    <property type="term" value="F:tetrahydrodipicolinate N-acetyltransferase activity"/>
    <property type="evidence" value="ECO:0007669"/>
    <property type="project" value="UniProtKB-EC"/>
</dbReference>
<dbReference type="InterPro" id="IPR001451">
    <property type="entry name" value="Hexapep"/>
</dbReference>
<proteinExistence type="predicted"/>
<evidence type="ECO:0000256" key="1">
    <source>
        <dbReference type="ARBA" id="ARBA00022679"/>
    </source>
</evidence>
<dbReference type="PANTHER" id="PTHR43300:SF11">
    <property type="entry name" value="ACETYLTRANSFERASE RV3034C-RELATED"/>
    <property type="match status" value="1"/>
</dbReference>
<dbReference type="EMBL" id="VSSQ01001684">
    <property type="protein sequence ID" value="MPM10365.1"/>
    <property type="molecule type" value="Genomic_DNA"/>
</dbReference>
<gene>
    <name evidence="2" type="primary">dapH_18</name>
    <name evidence="2" type="ORF">SDC9_56696</name>
</gene>
<comment type="caution">
    <text evidence="2">The sequence shown here is derived from an EMBL/GenBank/DDBJ whole genome shotgun (WGS) entry which is preliminary data.</text>
</comment>
<name>A0A644X2I6_9ZZZZ</name>